<feature type="region of interest" description="Disordered" evidence="8">
    <location>
        <begin position="126"/>
        <end position="156"/>
    </location>
</feature>
<dbReference type="Gene3D" id="6.10.140.2220">
    <property type="match status" value="1"/>
</dbReference>
<proteinExistence type="inferred from homology"/>
<keyword evidence="4" id="KW-0479">Metal-binding</keyword>
<feature type="compositionally biased region" description="Low complexity" evidence="8">
    <location>
        <begin position="389"/>
        <end position="415"/>
    </location>
</feature>
<dbReference type="PROSITE" id="PS50865">
    <property type="entry name" value="ZF_MYND_2"/>
    <property type="match status" value="1"/>
</dbReference>
<keyword evidence="5 7" id="KW-0863">Zinc-finger</keyword>
<evidence type="ECO:0000256" key="7">
    <source>
        <dbReference type="PROSITE-ProRule" id="PRU00134"/>
    </source>
</evidence>
<sequence>MAFKLLDIVVGKNTRYNDDRWRGREASSNTKDVENRQGVKRATKDVEVGDGVSLYSKHGGEGNGGGEGTSEVMMKSVYDGYNNNLPVPYEMMAEAGRDPNYEESLNGLGDHTIVGGVHIENSIGPEQRADAAGQTSDGLGGSRRPPGDRFAEPPLSLDERMQTDETSLFSLTALAGRPPQVNSNALSNYAFEQCRIEILQMRYEMAQHELQKVDNVMFRPEDVVFSLQLLAYITKYARLRNILYNQKRQDEVSSVDDEMVPRGCNVFSLIEKLTFLPNPQCIRDWAAVVMKNVCRKDETKNGLRRCSYLKCMRWESPNRLFSKCRRCRRAKYCSRLCQSEAWAAGHKNWCSERPNPSADSCNYDPPAYDSISTVPFDSPNPASDNSTTSSFLHSNRRYSSSSSSFSNNPNRNFQNVQLQRRPARLSSSVSHTPYPPPRRLASSQLPPSSTSSHENTAPTHLSSNNHYSVLSLPPIRLNPSLLPPISSTSSTSFNPPNNTSYYNTHPLYFSNSNNTSSQLIPKFTSFFIFFVYQT</sequence>
<feature type="compositionally biased region" description="Polar residues" evidence="8">
    <location>
        <begin position="453"/>
        <end position="465"/>
    </location>
</feature>
<dbReference type="PANTHER" id="PTHR47442:SF1">
    <property type="entry name" value="MYND-TYPE ZINC FINGER PROTEIN MUB1"/>
    <property type="match status" value="1"/>
</dbReference>
<organism evidence="10 11">
    <name type="scientific">Zancudomyces culisetae</name>
    <name type="common">Gut fungus</name>
    <name type="synonym">Smittium culisetae</name>
    <dbReference type="NCBI Taxonomy" id="1213189"/>
    <lineage>
        <taxon>Eukaryota</taxon>
        <taxon>Fungi</taxon>
        <taxon>Fungi incertae sedis</taxon>
        <taxon>Zoopagomycota</taxon>
        <taxon>Kickxellomycotina</taxon>
        <taxon>Harpellomycetes</taxon>
        <taxon>Harpellales</taxon>
        <taxon>Legeriomycetaceae</taxon>
        <taxon>Zancudomyces</taxon>
    </lineage>
</organism>
<dbReference type="GO" id="GO:1990304">
    <property type="term" value="C:MUB1-RAD6-UBR2 ubiquitin ligase complex"/>
    <property type="evidence" value="ECO:0007669"/>
    <property type="project" value="TreeGrafter"/>
</dbReference>
<keyword evidence="6" id="KW-0862">Zinc</keyword>
<dbReference type="Proteomes" id="UP000188320">
    <property type="component" value="Unassembled WGS sequence"/>
</dbReference>
<gene>
    <name evidence="10" type="ORF">AX774_g2421</name>
</gene>
<comment type="subcellular location">
    <subcellularLocation>
        <location evidence="1">Cytoplasm</location>
    </subcellularLocation>
</comment>
<feature type="compositionally biased region" description="Polar residues" evidence="8">
    <location>
        <begin position="372"/>
        <end position="388"/>
    </location>
</feature>
<evidence type="ECO:0000313" key="11">
    <source>
        <dbReference type="Proteomes" id="UP000188320"/>
    </source>
</evidence>
<feature type="region of interest" description="Disordered" evidence="8">
    <location>
        <begin position="19"/>
        <end position="69"/>
    </location>
</feature>
<evidence type="ECO:0000256" key="3">
    <source>
        <dbReference type="ARBA" id="ARBA00022490"/>
    </source>
</evidence>
<name>A0A1R1PT45_ZANCU</name>
<protein>
    <submittedName>
        <fullName evidence="10">MYND-type zinc finger protein samB</fullName>
    </submittedName>
</protein>
<evidence type="ECO:0000313" key="10">
    <source>
        <dbReference type="EMBL" id="OMH84062.1"/>
    </source>
</evidence>
<evidence type="ECO:0000256" key="4">
    <source>
        <dbReference type="ARBA" id="ARBA00022723"/>
    </source>
</evidence>
<evidence type="ECO:0000259" key="9">
    <source>
        <dbReference type="PROSITE" id="PS50865"/>
    </source>
</evidence>
<feature type="compositionally biased region" description="Basic and acidic residues" evidence="8">
    <location>
        <begin position="145"/>
        <end position="156"/>
    </location>
</feature>
<evidence type="ECO:0000256" key="6">
    <source>
        <dbReference type="ARBA" id="ARBA00022833"/>
    </source>
</evidence>
<dbReference type="SUPFAM" id="SSF144232">
    <property type="entry name" value="HIT/MYND zinc finger-like"/>
    <property type="match status" value="1"/>
</dbReference>
<dbReference type="AlphaFoldDB" id="A0A1R1PT45"/>
<accession>A0A1R1PT45</accession>
<keyword evidence="3" id="KW-0963">Cytoplasm</keyword>
<evidence type="ECO:0000256" key="2">
    <source>
        <dbReference type="ARBA" id="ARBA00010655"/>
    </source>
</evidence>
<comment type="similarity">
    <text evidence="2">Belongs to the MUB1/samB family.</text>
</comment>
<dbReference type="InterPro" id="IPR002893">
    <property type="entry name" value="Znf_MYND"/>
</dbReference>
<feature type="domain" description="MYND-type" evidence="9">
    <location>
        <begin position="308"/>
        <end position="350"/>
    </location>
</feature>
<feature type="compositionally biased region" description="Low complexity" evidence="8">
    <location>
        <begin position="442"/>
        <end position="452"/>
    </location>
</feature>
<reference evidence="11" key="1">
    <citation type="submission" date="2017-01" db="EMBL/GenBank/DDBJ databases">
        <authorList>
            <person name="Wang Y."/>
            <person name="White M."/>
            <person name="Kvist S."/>
            <person name="Moncalvo J.-M."/>
        </authorList>
    </citation>
    <scope>NUCLEOTIDE SEQUENCE [LARGE SCALE GENOMIC DNA]</scope>
    <source>
        <strain evidence="11">COL-18-3</strain>
    </source>
</reference>
<feature type="compositionally biased region" description="Basic and acidic residues" evidence="8">
    <location>
        <begin position="19"/>
        <end position="47"/>
    </location>
</feature>
<dbReference type="GO" id="GO:0006511">
    <property type="term" value="P:ubiquitin-dependent protein catabolic process"/>
    <property type="evidence" value="ECO:0007669"/>
    <property type="project" value="TreeGrafter"/>
</dbReference>
<evidence type="ECO:0000256" key="8">
    <source>
        <dbReference type="SAM" id="MobiDB-lite"/>
    </source>
</evidence>
<dbReference type="Pfam" id="PF01753">
    <property type="entry name" value="zf-MYND"/>
    <property type="match status" value="1"/>
</dbReference>
<dbReference type="OrthoDB" id="5594178at2759"/>
<dbReference type="GO" id="GO:0007163">
    <property type="term" value="P:establishment or maintenance of cell polarity"/>
    <property type="evidence" value="ECO:0007669"/>
    <property type="project" value="TreeGrafter"/>
</dbReference>
<evidence type="ECO:0000256" key="5">
    <source>
        <dbReference type="ARBA" id="ARBA00022771"/>
    </source>
</evidence>
<dbReference type="InterPro" id="IPR051664">
    <property type="entry name" value="MYND-type_zinc_finger"/>
</dbReference>
<dbReference type="EMBL" id="LSSK01000258">
    <property type="protein sequence ID" value="OMH84062.1"/>
    <property type="molecule type" value="Genomic_DNA"/>
</dbReference>
<dbReference type="GO" id="GO:0008270">
    <property type="term" value="F:zinc ion binding"/>
    <property type="evidence" value="ECO:0007669"/>
    <property type="project" value="UniProtKB-KW"/>
</dbReference>
<evidence type="ECO:0000256" key="1">
    <source>
        <dbReference type="ARBA" id="ARBA00004496"/>
    </source>
</evidence>
<keyword evidence="11" id="KW-1185">Reference proteome</keyword>
<feature type="region of interest" description="Disordered" evidence="8">
    <location>
        <begin position="372"/>
        <end position="465"/>
    </location>
</feature>
<comment type="caution">
    <text evidence="10">The sequence shown here is derived from an EMBL/GenBank/DDBJ whole genome shotgun (WGS) entry which is preliminary data.</text>
</comment>
<dbReference type="GO" id="GO:0005737">
    <property type="term" value="C:cytoplasm"/>
    <property type="evidence" value="ECO:0007669"/>
    <property type="project" value="UniProtKB-SubCell"/>
</dbReference>
<dbReference type="PANTHER" id="PTHR47442">
    <property type="entry name" value="MYND-TYPE ZINC FINGER PROTEIN MUB1"/>
    <property type="match status" value="1"/>
</dbReference>